<protein>
    <submittedName>
        <fullName evidence="2">Uncharacterized protein</fullName>
    </submittedName>
</protein>
<feature type="compositionally biased region" description="Basic and acidic residues" evidence="1">
    <location>
        <begin position="74"/>
        <end position="87"/>
    </location>
</feature>
<reference evidence="2 3" key="1">
    <citation type="submission" date="2024-05" db="EMBL/GenBank/DDBJ databases">
        <authorList>
            <person name="Wallberg A."/>
        </authorList>
    </citation>
    <scope>NUCLEOTIDE SEQUENCE [LARGE SCALE GENOMIC DNA]</scope>
</reference>
<feature type="compositionally biased region" description="Polar residues" evidence="1">
    <location>
        <begin position="45"/>
        <end position="59"/>
    </location>
</feature>
<feature type="compositionally biased region" description="Low complexity" evidence="1">
    <location>
        <begin position="14"/>
        <end position="23"/>
    </location>
</feature>
<name>A0AAV2SN43_MEGNR</name>
<keyword evidence="3" id="KW-1185">Reference proteome</keyword>
<comment type="caution">
    <text evidence="2">The sequence shown here is derived from an EMBL/GenBank/DDBJ whole genome shotgun (WGS) entry which is preliminary data.</text>
</comment>
<accession>A0AAV2SN43</accession>
<feature type="non-terminal residue" evidence="2">
    <location>
        <position position="1"/>
    </location>
</feature>
<proteinExistence type="predicted"/>
<dbReference type="Proteomes" id="UP001497623">
    <property type="component" value="Unassembled WGS sequence"/>
</dbReference>
<evidence type="ECO:0000313" key="3">
    <source>
        <dbReference type="Proteomes" id="UP001497623"/>
    </source>
</evidence>
<feature type="region of interest" description="Disordered" evidence="1">
    <location>
        <begin position="1"/>
        <end position="23"/>
    </location>
</feature>
<feature type="region of interest" description="Disordered" evidence="1">
    <location>
        <begin position="45"/>
        <end position="101"/>
    </location>
</feature>
<dbReference type="AlphaFoldDB" id="A0AAV2SN43"/>
<evidence type="ECO:0000313" key="2">
    <source>
        <dbReference type="EMBL" id="CAL4226124.1"/>
    </source>
</evidence>
<gene>
    <name evidence="2" type="ORF">MNOR_LOCUS39437</name>
</gene>
<dbReference type="EMBL" id="CAXKWB010102561">
    <property type="protein sequence ID" value="CAL4226124.1"/>
    <property type="molecule type" value="Genomic_DNA"/>
</dbReference>
<sequence>TKMGDGPGKGHNTSSSSSSGASIGSWAAAAALPFSLVGFKIQQSPLLPEKSNCTTTLPTSDRAHTPQQDICKPGQRETRDKRDKDSKSGNGSSGPTRDDKS</sequence>
<organism evidence="2 3">
    <name type="scientific">Meganyctiphanes norvegica</name>
    <name type="common">Northern krill</name>
    <name type="synonym">Thysanopoda norvegica</name>
    <dbReference type="NCBI Taxonomy" id="48144"/>
    <lineage>
        <taxon>Eukaryota</taxon>
        <taxon>Metazoa</taxon>
        <taxon>Ecdysozoa</taxon>
        <taxon>Arthropoda</taxon>
        <taxon>Crustacea</taxon>
        <taxon>Multicrustacea</taxon>
        <taxon>Malacostraca</taxon>
        <taxon>Eumalacostraca</taxon>
        <taxon>Eucarida</taxon>
        <taxon>Euphausiacea</taxon>
        <taxon>Euphausiidae</taxon>
        <taxon>Meganyctiphanes</taxon>
    </lineage>
</organism>
<evidence type="ECO:0000256" key="1">
    <source>
        <dbReference type="SAM" id="MobiDB-lite"/>
    </source>
</evidence>